<feature type="transmembrane region" description="Helical" evidence="1">
    <location>
        <begin position="20"/>
        <end position="43"/>
    </location>
</feature>
<dbReference type="AlphaFoldDB" id="A0AAN6VTD1"/>
<evidence type="ECO:0000256" key="1">
    <source>
        <dbReference type="SAM" id="Phobius"/>
    </source>
</evidence>
<organism evidence="2 3">
    <name type="scientific">Chaetomidium leptoderma</name>
    <dbReference type="NCBI Taxonomy" id="669021"/>
    <lineage>
        <taxon>Eukaryota</taxon>
        <taxon>Fungi</taxon>
        <taxon>Dikarya</taxon>
        <taxon>Ascomycota</taxon>
        <taxon>Pezizomycotina</taxon>
        <taxon>Sordariomycetes</taxon>
        <taxon>Sordariomycetidae</taxon>
        <taxon>Sordariales</taxon>
        <taxon>Chaetomiaceae</taxon>
        <taxon>Chaetomidium</taxon>
    </lineage>
</organism>
<proteinExistence type="predicted"/>
<gene>
    <name evidence="2" type="ORF">C8A00DRAFT_11766</name>
</gene>
<dbReference type="EMBL" id="MU856851">
    <property type="protein sequence ID" value="KAK4157427.1"/>
    <property type="molecule type" value="Genomic_DNA"/>
</dbReference>
<comment type="caution">
    <text evidence="2">The sequence shown here is derived from an EMBL/GenBank/DDBJ whole genome shotgun (WGS) entry which is preliminary data.</text>
</comment>
<accession>A0AAN6VTD1</accession>
<evidence type="ECO:0000313" key="3">
    <source>
        <dbReference type="Proteomes" id="UP001302745"/>
    </source>
</evidence>
<reference evidence="2" key="2">
    <citation type="submission" date="2023-05" db="EMBL/GenBank/DDBJ databases">
        <authorList>
            <consortium name="Lawrence Berkeley National Laboratory"/>
            <person name="Steindorff A."/>
            <person name="Hensen N."/>
            <person name="Bonometti L."/>
            <person name="Westerberg I."/>
            <person name="Brannstrom I.O."/>
            <person name="Guillou S."/>
            <person name="Cros-Aarteil S."/>
            <person name="Calhoun S."/>
            <person name="Haridas S."/>
            <person name="Kuo A."/>
            <person name="Mondo S."/>
            <person name="Pangilinan J."/>
            <person name="Riley R."/>
            <person name="Labutti K."/>
            <person name="Andreopoulos B."/>
            <person name="Lipzen A."/>
            <person name="Chen C."/>
            <person name="Yanf M."/>
            <person name="Daum C."/>
            <person name="Ng V."/>
            <person name="Clum A."/>
            <person name="Ohm R."/>
            <person name="Martin F."/>
            <person name="Silar P."/>
            <person name="Natvig D."/>
            <person name="Lalanne C."/>
            <person name="Gautier V."/>
            <person name="Ament-Velasquez S.L."/>
            <person name="Kruys A."/>
            <person name="Hutchinson M.I."/>
            <person name="Powell A.J."/>
            <person name="Barry K."/>
            <person name="Miller A.N."/>
            <person name="Grigoriev I.V."/>
            <person name="Debuchy R."/>
            <person name="Gladieux P."/>
            <person name="Thoren M.H."/>
            <person name="Johannesson H."/>
        </authorList>
    </citation>
    <scope>NUCLEOTIDE SEQUENCE</scope>
    <source>
        <strain evidence="2">CBS 538.74</strain>
    </source>
</reference>
<feature type="transmembrane region" description="Helical" evidence="1">
    <location>
        <begin position="573"/>
        <end position="596"/>
    </location>
</feature>
<dbReference type="Proteomes" id="UP001302745">
    <property type="component" value="Unassembled WGS sequence"/>
</dbReference>
<keyword evidence="1" id="KW-0812">Transmembrane</keyword>
<keyword evidence="3" id="KW-1185">Reference proteome</keyword>
<reference evidence="2" key="1">
    <citation type="journal article" date="2023" name="Mol. Phylogenet. Evol.">
        <title>Genome-scale phylogeny and comparative genomics of the fungal order Sordariales.</title>
        <authorList>
            <person name="Hensen N."/>
            <person name="Bonometti L."/>
            <person name="Westerberg I."/>
            <person name="Brannstrom I.O."/>
            <person name="Guillou S."/>
            <person name="Cros-Aarteil S."/>
            <person name="Calhoun S."/>
            <person name="Haridas S."/>
            <person name="Kuo A."/>
            <person name="Mondo S."/>
            <person name="Pangilinan J."/>
            <person name="Riley R."/>
            <person name="LaButti K."/>
            <person name="Andreopoulos B."/>
            <person name="Lipzen A."/>
            <person name="Chen C."/>
            <person name="Yan M."/>
            <person name="Daum C."/>
            <person name="Ng V."/>
            <person name="Clum A."/>
            <person name="Steindorff A."/>
            <person name="Ohm R.A."/>
            <person name="Martin F."/>
            <person name="Silar P."/>
            <person name="Natvig D.O."/>
            <person name="Lalanne C."/>
            <person name="Gautier V."/>
            <person name="Ament-Velasquez S.L."/>
            <person name="Kruys A."/>
            <person name="Hutchinson M.I."/>
            <person name="Powell A.J."/>
            <person name="Barry K."/>
            <person name="Miller A.N."/>
            <person name="Grigoriev I.V."/>
            <person name="Debuchy R."/>
            <person name="Gladieux P."/>
            <person name="Hiltunen Thoren M."/>
            <person name="Johannesson H."/>
        </authorList>
    </citation>
    <scope>NUCLEOTIDE SEQUENCE</scope>
    <source>
        <strain evidence="2">CBS 538.74</strain>
    </source>
</reference>
<protein>
    <submittedName>
        <fullName evidence="2">Uncharacterized protein</fullName>
    </submittedName>
</protein>
<evidence type="ECO:0000313" key="2">
    <source>
        <dbReference type="EMBL" id="KAK4157427.1"/>
    </source>
</evidence>
<keyword evidence="1" id="KW-0472">Membrane</keyword>
<name>A0AAN6VTD1_9PEZI</name>
<sequence>MPKPPQPAALQYRKTPALIATAYLVVLIVPWILTCVLSSRAIRQSDDDSGAVATPELAGHLHRLAFLIDVLNVIAALAALPVIYALLARAAVVFSQRTNRAKTLNVRQLFGLADRRFLRRYLAGNDNLARGDRARTSLNLLGCLLILLALILPPIRAILVYTEPRLFPEAFSSGKGFPSIYPHAWSSARVVGLDPPVHRIREIPGRLAVEKTRHALINTFPTEWQTTAWYDPDTSDAGLGHGSLVPGRYFASAVPRDTATGMYKQHALRMNSSSWCNDIAPSEFPASCPGAPLHTLDLSYDNANLTVQVCVPGVTSRDSPWNDTENRQDLTEVMYINVPSPDPRAAKYRGLSMRCIGQTSMGYFELGNSFNGRRFGSLLPTFKFPAKNAGEFTDEVTDAPRFEERHGRPEPKDYMYRAAYSLNTAPGPLAITAHALFGQESFFDLAQSITQPNDTLSQALCRLSPIPFQRMSDDLRRCEPEDPETSRGTDSQGRFASYYGWANDRVYGLVKDLQRSNDSLDSLLNTGMYLASKATLELAVVTYGSTRPRDLGKPNQILYAEGVELRTPVLSTVALAVVSVLWGLQVIGILALLWYIYSVPTWTGTLDALAMARVVGLLAARDGRLLRSDGLWKLTEEQLRELESMDGLVGTVEDKALSSGDSKEVAATVDPAVPDSILSVGALGVISRRSRNHRESSV</sequence>
<feature type="transmembrane region" description="Helical" evidence="1">
    <location>
        <begin position="64"/>
        <end position="87"/>
    </location>
</feature>
<keyword evidence="1" id="KW-1133">Transmembrane helix</keyword>
<feature type="transmembrane region" description="Helical" evidence="1">
    <location>
        <begin position="138"/>
        <end position="159"/>
    </location>
</feature>